<dbReference type="InterPro" id="IPR011990">
    <property type="entry name" value="TPR-like_helical_dom_sf"/>
</dbReference>
<dbReference type="Proteomes" id="UP000197138">
    <property type="component" value="Unassembled WGS sequence"/>
</dbReference>
<dbReference type="SUPFAM" id="SSF81901">
    <property type="entry name" value="HCP-like"/>
    <property type="match status" value="1"/>
</dbReference>
<dbReference type="PROSITE" id="PS51375">
    <property type="entry name" value="PPR"/>
    <property type="match status" value="11"/>
</dbReference>
<evidence type="ECO:0000256" key="1">
    <source>
        <dbReference type="ARBA" id="ARBA00007626"/>
    </source>
</evidence>
<dbReference type="Gene3D" id="1.25.40.10">
    <property type="entry name" value="Tetratricopeptide repeat domain"/>
    <property type="match status" value="6"/>
</dbReference>
<name>A0A218WG11_PUNGR</name>
<feature type="repeat" description="PPR" evidence="3">
    <location>
        <begin position="743"/>
        <end position="777"/>
    </location>
</feature>
<organism evidence="5 6">
    <name type="scientific">Punica granatum</name>
    <name type="common">Pomegranate</name>
    <dbReference type="NCBI Taxonomy" id="22663"/>
    <lineage>
        <taxon>Eukaryota</taxon>
        <taxon>Viridiplantae</taxon>
        <taxon>Streptophyta</taxon>
        <taxon>Embryophyta</taxon>
        <taxon>Tracheophyta</taxon>
        <taxon>Spermatophyta</taxon>
        <taxon>Magnoliopsida</taxon>
        <taxon>eudicotyledons</taxon>
        <taxon>Gunneridae</taxon>
        <taxon>Pentapetalae</taxon>
        <taxon>rosids</taxon>
        <taxon>malvids</taxon>
        <taxon>Myrtales</taxon>
        <taxon>Lythraceae</taxon>
        <taxon>Punica</taxon>
    </lineage>
</organism>
<reference evidence="6" key="1">
    <citation type="journal article" date="2017" name="Plant J.">
        <title>The pomegranate (Punica granatum L.) genome and the genomics of punicalagin biosynthesis.</title>
        <authorList>
            <person name="Qin G."/>
            <person name="Xu C."/>
            <person name="Ming R."/>
            <person name="Tang H."/>
            <person name="Guyot R."/>
            <person name="Kramer E.M."/>
            <person name="Hu Y."/>
            <person name="Yi X."/>
            <person name="Qi Y."/>
            <person name="Xu X."/>
            <person name="Gao Z."/>
            <person name="Pan H."/>
            <person name="Jian J."/>
            <person name="Tian Y."/>
            <person name="Yue Z."/>
            <person name="Xu Y."/>
        </authorList>
    </citation>
    <scope>NUCLEOTIDE SEQUENCE [LARGE SCALE GENOMIC DNA]</scope>
    <source>
        <strain evidence="6">cv. Dabenzi</strain>
    </source>
</reference>
<accession>A0A218WG11</accession>
<dbReference type="Pfam" id="PF01535">
    <property type="entry name" value="PPR"/>
    <property type="match status" value="6"/>
</dbReference>
<dbReference type="Pfam" id="PF23276">
    <property type="entry name" value="TPR_24"/>
    <property type="match status" value="1"/>
</dbReference>
<dbReference type="PANTHER" id="PTHR47938">
    <property type="entry name" value="RESPIRATORY COMPLEX I CHAPERONE (CIA84), PUTATIVE (AFU_ORTHOLOGUE AFUA_2G06020)-RELATED"/>
    <property type="match status" value="1"/>
</dbReference>
<evidence type="ECO:0000313" key="6">
    <source>
        <dbReference type="Proteomes" id="UP000197138"/>
    </source>
</evidence>
<evidence type="ECO:0000313" key="5">
    <source>
        <dbReference type="EMBL" id="OWM71419.1"/>
    </source>
</evidence>
<proteinExistence type="inferred from homology"/>
<feature type="repeat" description="PPR" evidence="3">
    <location>
        <begin position="339"/>
        <end position="373"/>
    </location>
</feature>
<feature type="repeat" description="PPR" evidence="3">
    <location>
        <begin position="374"/>
        <end position="408"/>
    </location>
</feature>
<keyword evidence="2" id="KW-0677">Repeat</keyword>
<evidence type="ECO:0000256" key="2">
    <source>
        <dbReference type="ARBA" id="ARBA00022737"/>
    </source>
</evidence>
<protein>
    <recommendedName>
        <fullName evidence="4">Pentatricopeptide repeat-containing protein-mitochondrial domain-containing protein</fullName>
    </recommendedName>
</protein>
<dbReference type="Pfam" id="PF13041">
    <property type="entry name" value="PPR_2"/>
    <property type="match status" value="3"/>
</dbReference>
<dbReference type="InterPro" id="IPR002885">
    <property type="entry name" value="PPR_rpt"/>
</dbReference>
<evidence type="ECO:0000259" key="4">
    <source>
        <dbReference type="Pfam" id="PF23276"/>
    </source>
</evidence>
<feature type="repeat" description="PPR" evidence="3">
    <location>
        <begin position="671"/>
        <end position="705"/>
    </location>
</feature>
<feature type="repeat" description="PPR" evidence="3">
    <location>
        <begin position="530"/>
        <end position="560"/>
    </location>
</feature>
<feature type="repeat" description="PPR" evidence="3">
    <location>
        <begin position="636"/>
        <end position="670"/>
    </location>
</feature>
<dbReference type="NCBIfam" id="TIGR00756">
    <property type="entry name" value="PPR"/>
    <property type="match status" value="13"/>
</dbReference>
<dbReference type="PANTHER" id="PTHR47938:SF24">
    <property type="entry name" value="PENTACOTRIPEPTIDE-REPEAT REGION OF PRORP DOMAIN-CONTAINING PROTEIN"/>
    <property type="match status" value="1"/>
</dbReference>
<dbReference type="EMBL" id="MTKT01004399">
    <property type="protein sequence ID" value="OWM71419.1"/>
    <property type="molecule type" value="Genomic_DNA"/>
</dbReference>
<dbReference type="GO" id="GO:0003729">
    <property type="term" value="F:mRNA binding"/>
    <property type="evidence" value="ECO:0007669"/>
    <property type="project" value="TreeGrafter"/>
</dbReference>
<comment type="caution">
    <text evidence="5">The sequence shown here is derived from an EMBL/GenBank/DDBJ whole genome shotgun (WGS) entry which is preliminary data.</text>
</comment>
<feature type="repeat" description="PPR" evidence="3">
    <location>
        <begin position="566"/>
        <end position="600"/>
    </location>
</feature>
<feature type="domain" description="Pentatricopeptide repeat-containing protein-mitochondrial" evidence="4">
    <location>
        <begin position="275"/>
        <end position="400"/>
    </location>
</feature>
<gene>
    <name evidence="5" type="ORF">CDL15_Pgr005606</name>
</gene>
<evidence type="ECO:0000256" key="3">
    <source>
        <dbReference type="PROSITE-ProRule" id="PRU00708"/>
    </source>
</evidence>
<feature type="repeat" description="PPR" evidence="3">
    <location>
        <begin position="495"/>
        <end position="529"/>
    </location>
</feature>
<feature type="repeat" description="PPR" evidence="3">
    <location>
        <begin position="778"/>
        <end position="812"/>
    </location>
</feature>
<dbReference type="AlphaFoldDB" id="A0A218WG11"/>
<sequence>MIHVRVMRDGINMGPEPTQGPLSLGPIQQRPIKRATLYEELDASVLPSRHRRPESKFKPMSRHARNVRLWLSVKSSDPILLWQRPICSGASTGPCLSSDSNQLVGTLISIFTKQPFSQDAPELRNLASTLTTRVVESVLNRLKSWKVALEFFSWASSQSGYRHNCYTINAMAAILSRARRNAEMKTLSLYLVNSQCSISPGALGFFIRCLGDVGMVEEANAVFERVRDSGLCIPNNYAYNCLLEAISHSDKVDILEARLKEMRDSGCALDKFTLTPVLQMYSKLGRIESVMEIFDVMSDRGWLDGHVLSIVVICFSKLGMVDRVFELIERMESQNIRPNERTFHTLIHGLMKDSRLDAALELFDKMKRSGFTSDISIYDVIIEGLCKNGQLKSALSLYLEMRESGIRPDSVLLMKLSGFFSEEQIIQLLEEFPEGMDAKAVTLYYNLLLNLYVKNGVVDKAHRMLCLMIGADSDSNGHNADIAELIKLKGTAFVNTEAFNIIIGALVQKGKLDSALSLFRDMDQVRCRPTIKLYNSLIEGLCNSNRLDEARELLTEMKGSSGPDPTPFTHNCIFGCLCRREDVIGALEMVKEMRMNGHEPWIKHSSDLVKRLCDKGRVSDACSFLEDMVQEGFVPDIVAYSAAINGLIHAHKVDQAVELFRDLQSQGRRPDVVAYNILINGLCKVKRAPEAHDIFKEMLQDRLVPSIITYNSMIDGWCKIGDIDKALLYLSKMSSEAQKKDPNVITYTTLIAGLCNARRPGEALTMWDEMKKRGCEPNNITFMAMINGLSKCGRPEEARLYLKEMLEKGMRPEIYVYVGLLNAFISELKFEEAFEVLKELLENESFSEHRDKAYTAALRDVIVNLGEDERTSSGIRALIADSQIPALLDILDNRVPADILHNRVQNGTGGIP</sequence>
<comment type="similarity">
    <text evidence="1">Belongs to the PPR family. P subfamily.</text>
</comment>
<feature type="repeat" description="PPR" evidence="3">
    <location>
        <begin position="304"/>
        <end position="338"/>
    </location>
</feature>
<feature type="repeat" description="PPR" evidence="3">
    <location>
        <begin position="706"/>
        <end position="740"/>
    </location>
</feature>
<dbReference type="InterPro" id="IPR057027">
    <property type="entry name" value="TPR_mt"/>
</dbReference>